<sequence>MEKEEAILKVKRGYLNGDFQYFHLADRKSLEFESHYHEFNKIIIFISGDVTYLIEGKAYKLKPWDLLFVGSNDVHRPIISADEPYERIIIWVNSRFLELHNVEGSNLLTCFSFSSRKKINLLTLMPENVNSIKATLASLEEAVNDNSFGSAILKNSLFLQFIVYINRLYLAVKTNKEESDVEYDKRISSILEYINKNLGDDLSVENIASKFYMSKYYLMHKFKTQTGYTLHNYIQQKRLMLSASLIKKGKQITEVSLECGFKDYSSFVRAFKKTFDLSPKQYYKTMLEMENSYDMKKHR</sequence>
<dbReference type="InterPro" id="IPR014710">
    <property type="entry name" value="RmlC-like_jellyroll"/>
</dbReference>
<keyword evidence="6" id="KW-1185">Reference proteome</keyword>
<evidence type="ECO:0000313" key="6">
    <source>
        <dbReference type="Proteomes" id="UP001281656"/>
    </source>
</evidence>
<dbReference type="SUPFAM" id="SSF46689">
    <property type="entry name" value="Homeodomain-like"/>
    <property type="match status" value="2"/>
</dbReference>
<dbReference type="PROSITE" id="PS00041">
    <property type="entry name" value="HTH_ARAC_FAMILY_1"/>
    <property type="match status" value="1"/>
</dbReference>
<dbReference type="Pfam" id="PF12833">
    <property type="entry name" value="HTH_18"/>
    <property type="match status" value="1"/>
</dbReference>
<comment type="caution">
    <text evidence="5">The sequence shown here is derived from an EMBL/GenBank/DDBJ whole genome shotgun (WGS) entry which is preliminary data.</text>
</comment>
<accession>A0ABU4JVF0</accession>
<evidence type="ECO:0000256" key="3">
    <source>
        <dbReference type="ARBA" id="ARBA00023163"/>
    </source>
</evidence>
<evidence type="ECO:0000313" key="5">
    <source>
        <dbReference type="EMBL" id="MDW8802123.1"/>
    </source>
</evidence>
<keyword evidence="2" id="KW-0238">DNA-binding</keyword>
<dbReference type="RefSeq" id="WP_318798472.1">
    <property type="nucleotide sequence ID" value="NZ_JARUJP010000016.1"/>
</dbReference>
<dbReference type="InterPro" id="IPR020449">
    <property type="entry name" value="Tscrpt_reg_AraC-type_HTH"/>
</dbReference>
<dbReference type="InterPro" id="IPR013096">
    <property type="entry name" value="Cupin_2"/>
</dbReference>
<protein>
    <submittedName>
        <fullName evidence="5">AraC family transcriptional regulator</fullName>
    </submittedName>
</protein>
<proteinExistence type="predicted"/>
<dbReference type="EMBL" id="JARUJP010000016">
    <property type="protein sequence ID" value="MDW8802123.1"/>
    <property type="molecule type" value="Genomic_DNA"/>
</dbReference>
<dbReference type="Proteomes" id="UP001281656">
    <property type="component" value="Unassembled WGS sequence"/>
</dbReference>
<dbReference type="InterPro" id="IPR037923">
    <property type="entry name" value="HTH-like"/>
</dbReference>
<keyword evidence="3" id="KW-0804">Transcription</keyword>
<evidence type="ECO:0000256" key="2">
    <source>
        <dbReference type="ARBA" id="ARBA00023125"/>
    </source>
</evidence>
<dbReference type="PROSITE" id="PS01124">
    <property type="entry name" value="HTH_ARAC_FAMILY_2"/>
    <property type="match status" value="1"/>
</dbReference>
<evidence type="ECO:0000259" key="4">
    <source>
        <dbReference type="PROSITE" id="PS01124"/>
    </source>
</evidence>
<feature type="domain" description="HTH araC/xylS-type" evidence="4">
    <location>
        <begin position="188"/>
        <end position="285"/>
    </location>
</feature>
<dbReference type="InterPro" id="IPR018062">
    <property type="entry name" value="HTH_AraC-typ_CS"/>
</dbReference>
<dbReference type="SMART" id="SM00342">
    <property type="entry name" value="HTH_ARAC"/>
    <property type="match status" value="1"/>
</dbReference>
<reference evidence="5 6" key="1">
    <citation type="submission" date="2023-04" db="EMBL/GenBank/DDBJ databases">
        <title>Clostridium tannerae sp. nov., isolated from the fecal material of an alpaca.</title>
        <authorList>
            <person name="Miller S."/>
            <person name="Hendry M."/>
            <person name="King J."/>
            <person name="Sankaranarayanan K."/>
            <person name="Lawson P.A."/>
        </authorList>
    </citation>
    <scope>NUCLEOTIDE SEQUENCE [LARGE SCALE GENOMIC DNA]</scope>
    <source>
        <strain evidence="5 6">A1-XYC3</strain>
    </source>
</reference>
<keyword evidence="1" id="KW-0805">Transcription regulation</keyword>
<evidence type="ECO:0000256" key="1">
    <source>
        <dbReference type="ARBA" id="ARBA00023015"/>
    </source>
</evidence>
<dbReference type="PANTHER" id="PTHR43280:SF34">
    <property type="entry name" value="ARAC-FAMILY TRANSCRIPTIONAL REGULATOR"/>
    <property type="match status" value="1"/>
</dbReference>
<dbReference type="PANTHER" id="PTHR43280">
    <property type="entry name" value="ARAC-FAMILY TRANSCRIPTIONAL REGULATOR"/>
    <property type="match status" value="1"/>
</dbReference>
<dbReference type="PRINTS" id="PR00032">
    <property type="entry name" value="HTHARAC"/>
</dbReference>
<dbReference type="InterPro" id="IPR018060">
    <property type="entry name" value="HTH_AraC"/>
</dbReference>
<dbReference type="SUPFAM" id="SSF51215">
    <property type="entry name" value="Regulatory protein AraC"/>
    <property type="match status" value="1"/>
</dbReference>
<dbReference type="Pfam" id="PF07883">
    <property type="entry name" value="Cupin_2"/>
    <property type="match status" value="1"/>
</dbReference>
<organism evidence="5 6">
    <name type="scientific">Clostridium tanneri</name>
    <dbReference type="NCBI Taxonomy" id="3037988"/>
    <lineage>
        <taxon>Bacteria</taxon>
        <taxon>Bacillati</taxon>
        <taxon>Bacillota</taxon>
        <taxon>Clostridia</taxon>
        <taxon>Eubacteriales</taxon>
        <taxon>Clostridiaceae</taxon>
        <taxon>Clostridium</taxon>
    </lineage>
</organism>
<dbReference type="Gene3D" id="2.60.120.10">
    <property type="entry name" value="Jelly Rolls"/>
    <property type="match status" value="1"/>
</dbReference>
<dbReference type="InterPro" id="IPR009057">
    <property type="entry name" value="Homeodomain-like_sf"/>
</dbReference>
<dbReference type="Gene3D" id="1.10.10.60">
    <property type="entry name" value="Homeodomain-like"/>
    <property type="match status" value="2"/>
</dbReference>
<gene>
    <name evidence="5" type="ORF">P8V03_13275</name>
</gene>
<name>A0ABU4JVF0_9CLOT</name>